<dbReference type="RefSeq" id="WP_387391813.1">
    <property type="nucleotide sequence ID" value="NZ_JBIAMT010000002.1"/>
</dbReference>
<sequence>MLPKVERFIAHQSPGSARIYAQYDGDQWPEAGHLELVTTLGRDHVAAAASVTRMLNRWLGDRKSANQPDPVPTLVGKVSDASHKAIVRFLAEACVDSTVLPMGFDHGGPIKQVGYRIMHEQMDYNCAMKALDACDRLGLGFRAENLVTFAGTIEWRIEILSDVPHDVSRPRERTWLPDGEPAQQWNSFDDPESFPAWTDSLNEGSGYVVFDDLVWPSVVRMVEAGKRVCIHNITDGYGADFVVDVFDEQPRSKRASVSEVTLYDLYWRQYIENLVDYGYTIIAQDSTYSGKPVSEINGQWLSDSVCEHFSHMNPSDEDYAEEFADSEDWNIAMANVAEGVGRLRDLLDRAVGWGVIQSNPIDDMELPEWLPLENLATDESR</sequence>
<proteinExistence type="predicted"/>
<accession>A0ABW6NZ69</accession>
<evidence type="ECO:0000313" key="1">
    <source>
        <dbReference type="EMBL" id="MFF0496470.1"/>
    </source>
</evidence>
<organism evidence="1 2">
    <name type="scientific">Nocardia aobensis</name>
    <dbReference type="NCBI Taxonomy" id="257277"/>
    <lineage>
        <taxon>Bacteria</taxon>
        <taxon>Bacillati</taxon>
        <taxon>Actinomycetota</taxon>
        <taxon>Actinomycetes</taxon>
        <taxon>Mycobacteriales</taxon>
        <taxon>Nocardiaceae</taxon>
        <taxon>Nocardia</taxon>
    </lineage>
</organism>
<dbReference type="EMBL" id="JBIAMT010000002">
    <property type="protein sequence ID" value="MFF0496470.1"/>
    <property type="molecule type" value="Genomic_DNA"/>
</dbReference>
<keyword evidence="2" id="KW-1185">Reference proteome</keyword>
<gene>
    <name evidence="1" type="ORF">ACFYU5_08710</name>
</gene>
<dbReference type="Proteomes" id="UP001601442">
    <property type="component" value="Unassembled WGS sequence"/>
</dbReference>
<evidence type="ECO:0000313" key="2">
    <source>
        <dbReference type="Proteomes" id="UP001601442"/>
    </source>
</evidence>
<reference evidence="1 2" key="1">
    <citation type="submission" date="2024-10" db="EMBL/GenBank/DDBJ databases">
        <title>The Natural Products Discovery Center: Release of the First 8490 Sequenced Strains for Exploring Actinobacteria Biosynthetic Diversity.</title>
        <authorList>
            <person name="Kalkreuter E."/>
            <person name="Kautsar S.A."/>
            <person name="Yang D."/>
            <person name="Bader C.D."/>
            <person name="Teijaro C.N."/>
            <person name="Fluegel L."/>
            <person name="Davis C.M."/>
            <person name="Simpson J.R."/>
            <person name="Lauterbach L."/>
            <person name="Steele A.D."/>
            <person name="Gui C."/>
            <person name="Meng S."/>
            <person name="Li G."/>
            <person name="Viehrig K."/>
            <person name="Ye F."/>
            <person name="Su P."/>
            <person name="Kiefer A.F."/>
            <person name="Nichols A."/>
            <person name="Cepeda A.J."/>
            <person name="Yan W."/>
            <person name="Fan B."/>
            <person name="Jiang Y."/>
            <person name="Adhikari A."/>
            <person name="Zheng C.-J."/>
            <person name="Schuster L."/>
            <person name="Cowan T.M."/>
            <person name="Smanski M.J."/>
            <person name="Chevrette M.G."/>
            <person name="De Carvalho L.P.S."/>
            <person name="Shen B."/>
        </authorList>
    </citation>
    <scope>NUCLEOTIDE SEQUENCE [LARGE SCALE GENOMIC DNA]</scope>
    <source>
        <strain evidence="1 2">NPDC004119</strain>
    </source>
</reference>
<name>A0ABW6NZ69_9NOCA</name>
<protein>
    <submittedName>
        <fullName evidence="1">Uncharacterized protein</fullName>
    </submittedName>
</protein>
<comment type="caution">
    <text evidence="1">The sequence shown here is derived from an EMBL/GenBank/DDBJ whole genome shotgun (WGS) entry which is preliminary data.</text>
</comment>